<dbReference type="Proteomes" id="UP000070319">
    <property type="component" value="Unassembled WGS sequence"/>
</dbReference>
<dbReference type="EMBL" id="LTDF01000070">
    <property type="protein sequence ID" value="KXT52154.1"/>
    <property type="molecule type" value="Genomic_DNA"/>
</dbReference>
<evidence type="ECO:0000256" key="2">
    <source>
        <dbReference type="SAM" id="Phobius"/>
    </source>
</evidence>
<dbReference type="PROSITE" id="PS00383">
    <property type="entry name" value="TYR_PHOSPHATASE_1"/>
    <property type="match status" value="1"/>
</dbReference>
<feature type="domain" description="Tyrosine specific protein phosphatases" evidence="3">
    <location>
        <begin position="259"/>
        <end position="314"/>
    </location>
</feature>
<evidence type="ECO:0000313" key="4">
    <source>
        <dbReference type="EMBL" id="KXT52154.1"/>
    </source>
</evidence>
<dbReference type="InterPro" id="IPR026893">
    <property type="entry name" value="Tyr/Ser_Pase_IphP-type"/>
</dbReference>
<dbReference type="InterPro" id="IPR000387">
    <property type="entry name" value="Tyr_Pase_dom"/>
</dbReference>
<dbReference type="PANTHER" id="PTHR31126:SF1">
    <property type="entry name" value="TYROSINE SPECIFIC PROTEIN PHOSPHATASES DOMAIN-CONTAINING PROTEIN"/>
    <property type="match status" value="1"/>
</dbReference>
<protein>
    <recommendedName>
        <fullName evidence="3">Tyrosine specific protein phosphatases domain-containing protein</fullName>
    </recommendedName>
</protein>
<dbReference type="Gene3D" id="3.90.190.10">
    <property type="entry name" value="Protein tyrosine phosphatase superfamily"/>
    <property type="match status" value="1"/>
</dbReference>
<comment type="similarity">
    <text evidence="1">Belongs to the protein-tyrosine phosphatase family.</text>
</comment>
<keyword evidence="2" id="KW-0472">Membrane</keyword>
<keyword evidence="2" id="KW-1133">Transmembrane helix</keyword>
<keyword evidence="2" id="KW-0812">Transmembrane</keyword>
<proteinExistence type="inferred from homology"/>
<sequence>MQQSEDKLHLGIRNEQVHFILLSVCIIFAYICSDKKTMYRNLLNLLTCVLLLPACSGTAPHISIVCEENNVGNSIVKWEIAPLIKGNVKVYASTDPNNIPEDSPVAIANISDQRMTIVTTDPTKRYYYTLVFNDKYRVKIATRNVNIPGIQNFRDMGGYPSYPTKKRVRWGMLYRSAQIDSLECYSRRELKNIGIKTIIDLRSESELKGHTPLQQGFNVIHVPIKTGDMEDILKGIQEQKIKSDTVYRMVERMNRELVMHYHKEYRQIFDILLNSTNYPVVIHCSSGKGRTGIASALILASLGVNSDIIMEDYRLSNDYFNIPSASSYAYNLPTRSQEAITTIYSAREDFLNAAKEEIERRYGDVDTYLQRAIGLTKEEIKKLQSILLVKND</sequence>
<feature type="transmembrane region" description="Helical" evidence="2">
    <location>
        <begin position="45"/>
        <end position="64"/>
    </location>
</feature>
<dbReference type="AlphaFoldDB" id="A0A139LL29"/>
<feature type="transmembrane region" description="Helical" evidence="2">
    <location>
        <begin position="16"/>
        <end position="33"/>
    </location>
</feature>
<evidence type="ECO:0000259" key="3">
    <source>
        <dbReference type="PROSITE" id="PS50056"/>
    </source>
</evidence>
<evidence type="ECO:0000313" key="5">
    <source>
        <dbReference type="Proteomes" id="UP000070319"/>
    </source>
</evidence>
<dbReference type="SUPFAM" id="SSF52799">
    <property type="entry name" value="(Phosphotyrosine protein) phosphatases II"/>
    <property type="match status" value="1"/>
</dbReference>
<name>A0A139LL29_9BACE</name>
<dbReference type="GO" id="GO:0004721">
    <property type="term" value="F:phosphoprotein phosphatase activity"/>
    <property type="evidence" value="ECO:0007669"/>
    <property type="project" value="InterPro"/>
</dbReference>
<dbReference type="InterPro" id="IPR016130">
    <property type="entry name" value="Tyr_Pase_AS"/>
</dbReference>
<dbReference type="PANTHER" id="PTHR31126">
    <property type="entry name" value="TYROSINE-PROTEIN PHOSPHATASE"/>
    <property type="match status" value="1"/>
</dbReference>
<comment type="caution">
    <text evidence="4">The sequence shown here is derived from an EMBL/GenBank/DDBJ whole genome shotgun (WGS) entry which is preliminary data.</text>
</comment>
<dbReference type="PROSITE" id="PS50056">
    <property type="entry name" value="TYR_PHOSPHATASE_2"/>
    <property type="match status" value="1"/>
</dbReference>
<dbReference type="Pfam" id="PF13350">
    <property type="entry name" value="Y_phosphatase3"/>
    <property type="match status" value="1"/>
</dbReference>
<gene>
    <name evidence="4" type="ORF">HMPREF2531_01734</name>
</gene>
<evidence type="ECO:0000256" key="1">
    <source>
        <dbReference type="ARBA" id="ARBA00009580"/>
    </source>
</evidence>
<dbReference type="PATRIC" id="fig|329854.7.peg.1764"/>
<organism evidence="4">
    <name type="scientific">Bacteroides intestinalis</name>
    <dbReference type="NCBI Taxonomy" id="329854"/>
    <lineage>
        <taxon>Bacteria</taxon>
        <taxon>Pseudomonadati</taxon>
        <taxon>Bacteroidota</taxon>
        <taxon>Bacteroidia</taxon>
        <taxon>Bacteroidales</taxon>
        <taxon>Bacteroidaceae</taxon>
        <taxon>Bacteroides</taxon>
    </lineage>
</organism>
<reference evidence="4 5" key="1">
    <citation type="submission" date="2016-02" db="EMBL/GenBank/DDBJ databases">
        <authorList>
            <person name="Wen L."/>
            <person name="He K."/>
            <person name="Yang H."/>
        </authorList>
    </citation>
    <scope>NUCLEOTIDE SEQUENCE [LARGE SCALE GENOMIC DNA]</scope>
    <source>
        <strain evidence="4 5">KLE1704</strain>
    </source>
</reference>
<dbReference type="CDD" id="cd14529">
    <property type="entry name" value="TpbA-like"/>
    <property type="match status" value="1"/>
</dbReference>
<accession>A0A139LL29</accession>
<dbReference type="InterPro" id="IPR029021">
    <property type="entry name" value="Prot-tyrosine_phosphatase-like"/>
</dbReference>